<dbReference type="Proteomes" id="UP001519667">
    <property type="component" value="Unassembled WGS sequence"/>
</dbReference>
<organism evidence="2 3">
    <name type="scientific">Metapseudomonas boanensis</name>
    <dbReference type="NCBI Taxonomy" id="2822138"/>
    <lineage>
        <taxon>Bacteria</taxon>
        <taxon>Pseudomonadati</taxon>
        <taxon>Pseudomonadota</taxon>
        <taxon>Gammaproteobacteria</taxon>
        <taxon>Pseudomonadales</taxon>
        <taxon>Pseudomonadaceae</taxon>
        <taxon>Metapseudomonas</taxon>
    </lineage>
</organism>
<gene>
    <name evidence="2" type="ORF">J7302_11360</name>
</gene>
<dbReference type="PRINTS" id="PR00081">
    <property type="entry name" value="GDHRDH"/>
</dbReference>
<comment type="similarity">
    <text evidence="1">Belongs to the short-chain dehydrogenases/reductases (SDR) family.</text>
</comment>
<evidence type="ECO:0000313" key="2">
    <source>
        <dbReference type="EMBL" id="MBT8766714.1"/>
    </source>
</evidence>
<protein>
    <submittedName>
        <fullName evidence="2">SDR family oxidoreductase</fullName>
    </submittedName>
</protein>
<proteinExistence type="inferred from homology"/>
<dbReference type="PANTHER" id="PTHR42760">
    <property type="entry name" value="SHORT-CHAIN DEHYDROGENASES/REDUCTASES FAMILY MEMBER"/>
    <property type="match status" value="1"/>
</dbReference>
<accession>A0ABS5XGB8</accession>
<dbReference type="InterPro" id="IPR002347">
    <property type="entry name" value="SDR_fam"/>
</dbReference>
<name>A0ABS5XGB8_9GAMM</name>
<evidence type="ECO:0000313" key="3">
    <source>
        <dbReference type="Proteomes" id="UP001519667"/>
    </source>
</evidence>
<dbReference type="PROSITE" id="PS00061">
    <property type="entry name" value="ADH_SHORT"/>
    <property type="match status" value="1"/>
</dbReference>
<dbReference type="InterPro" id="IPR020904">
    <property type="entry name" value="Sc_DH/Rdtase_CS"/>
</dbReference>
<dbReference type="PANTHER" id="PTHR42760:SF135">
    <property type="entry name" value="BLL7886 PROTEIN"/>
    <property type="match status" value="1"/>
</dbReference>
<dbReference type="Gene3D" id="3.40.50.720">
    <property type="entry name" value="NAD(P)-binding Rossmann-like Domain"/>
    <property type="match status" value="1"/>
</dbReference>
<dbReference type="EMBL" id="JAGTIS010000005">
    <property type="protein sequence ID" value="MBT8766714.1"/>
    <property type="molecule type" value="Genomic_DNA"/>
</dbReference>
<sequence>MSGSFDLGGKLALVTGASSGLGEHFARTLAAAGARVLVAARRVERLETLVASIGACGGVARAVALDVCSAASVTEALGVAEAEGGLDIIINNAGVSVAKPALEQIEADWDSVIDTNLKGCWLVATEGARQMQRHGRGGSIVNIASILGERVAGAVAPYAVSKAGVLQLTRALALEFARHGIRVNALAPGYVSTELNAEFLASVAGQRLMARIPQRRFAEPRDLDGPLLLLASEAGRAITGATLAVDGGHLVSSL</sequence>
<dbReference type="RefSeq" id="WP_215374001.1">
    <property type="nucleotide sequence ID" value="NZ_JAGTIS010000005.1"/>
</dbReference>
<dbReference type="SUPFAM" id="SSF51735">
    <property type="entry name" value="NAD(P)-binding Rossmann-fold domains"/>
    <property type="match status" value="1"/>
</dbReference>
<evidence type="ECO:0000256" key="1">
    <source>
        <dbReference type="ARBA" id="ARBA00006484"/>
    </source>
</evidence>
<comment type="caution">
    <text evidence="2">The sequence shown here is derived from an EMBL/GenBank/DDBJ whole genome shotgun (WGS) entry which is preliminary data.</text>
</comment>
<reference evidence="2 3" key="1">
    <citation type="submission" date="2021-04" db="EMBL/GenBank/DDBJ databases">
        <title>Pseudomonas boanensis sp. nov., a bacterium isolated from river water used for household purposes in Boane District, Mozambique.</title>
        <authorList>
            <person name="Nicklasson M."/>
            <person name="Martin-Rodriguez A.J."/>
            <person name="Thorell K."/>
            <person name="Neves L."/>
            <person name="Mussagy A."/>
            <person name="Rydberg H.A."/>
            <person name="Hernroth B."/>
            <person name="Svensson-Stadler L."/>
            <person name="Sjoling A."/>
        </authorList>
    </citation>
    <scope>NUCLEOTIDE SEQUENCE [LARGE SCALE GENOMIC DNA]</scope>
    <source>
        <strain evidence="2 3">DB1</strain>
    </source>
</reference>
<dbReference type="PRINTS" id="PR00080">
    <property type="entry name" value="SDRFAMILY"/>
</dbReference>
<dbReference type="InterPro" id="IPR036291">
    <property type="entry name" value="NAD(P)-bd_dom_sf"/>
</dbReference>
<dbReference type="Pfam" id="PF13561">
    <property type="entry name" value="adh_short_C2"/>
    <property type="match status" value="1"/>
</dbReference>
<keyword evidence="3" id="KW-1185">Reference proteome</keyword>